<feature type="signal peptide" evidence="1">
    <location>
        <begin position="1"/>
        <end position="20"/>
    </location>
</feature>
<evidence type="ECO:0000256" key="1">
    <source>
        <dbReference type="SAM" id="SignalP"/>
    </source>
</evidence>
<dbReference type="EMBL" id="GU474938">
    <property type="protein sequence ID" value="ADI20145.1"/>
    <property type="molecule type" value="Genomic_DNA"/>
</dbReference>
<dbReference type="AlphaFoldDB" id="E0Y0F4"/>
<dbReference type="InterPro" id="IPR021395">
    <property type="entry name" value="DUF3035"/>
</dbReference>
<dbReference type="Pfam" id="PF11233">
    <property type="entry name" value="DUF3035"/>
    <property type="match status" value="1"/>
</dbReference>
<organism evidence="2">
    <name type="scientific">uncultured alpha proteobacterium EB080_L06A09</name>
    <dbReference type="NCBI Taxonomy" id="710794"/>
    <lineage>
        <taxon>Bacteria</taxon>
        <taxon>Pseudomonadati</taxon>
        <taxon>Pseudomonadota</taxon>
        <taxon>Alphaproteobacteria</taxon>
        <taxon>environmental samples</taxon>
    </lineage>
</organism>
<protein>
    <recommendedName>
        <fullName evidence="3">DUF3035 domain-containing protein</fullName>
    </recommendedName>
</protein>
<sequence length="161" mass="17826">MINNIKIYLILIGVSLTACAGGSQGPDEFGVLPTTPLQYPKNLSELPEPNLSGQNLADKRPIDDVINALGGNADLQKKSKIQKNEKPLLKAVSRFGITPDIRMITASEDADFREKNKAKVLERLVGVNTYKIRYRSQRLDAERELERLNKLGIRTPIAPSS</sequence>
<reference evidence="2" key="1">
    <citation type="journal article" date="2011" name="Environ. Microbiol.">
        <title>Time-series analyses of Monterey Bay coastal microbial picoplankton using a 'genome proxy' microarray.</title>
        <authorList>
            <person name="Rich V.I."/>
            <person name="Pham V.D."/>
            <person name="Eppley J."/>
            <person name="Shi Y."/>
            <person name="DeLong E.F."/>
        </authorList>
    </citation>
    <scope>NUCLEOTIDE SEQUENCE</scope>
</reference>
<name>E0Y0F4_9PROT</name>
<proteinExistence type="predicted"/>
<evidence type="ECO:0000313" key="2">
    <source>
        <dbReference type="EMBL" id="ADI20145.1"/>
    </source>
</evidence>
<evidence type="ECO:0008006" key="3">
    <source>
        <dbReference type="Google" id="ProtNLM"/>
    </source>
</evidence>
<feature type="chain" id="PRO_5003143247" description="DUF3035 domain-containing protein" evidence="1">
    <location>
        <begin position="21"/>
        <end position="161"/>
    </location>
</feature>
<dbReference type="PROSITE" id="PS51257">
    <property type="entry name" value="PROKAR_LIPOPROTEIN"/>
    <property type="match status" value="1"/>
</dbReference>
<accession>E0Y0F4</accession>
<keyword evidence="1" id="KW-0732">Signal</keyword>